<organism evidence="2 3">
    <name type="scientific">Candidatus Scalindua brodae</name>
    <dbReference type="NCBI Taxonomy" id="237368"/>
    <lineage>
        <taxon>Bacteria</taxon>
        <taxon>Pseudomonadati</taxon>
        <taxon>Planctomycetota</taxon>
        <taxon>Candidatus Brocadiia</taxon>
        <taxon>Candidatus Brocadiales</taxon>
        <taxon>Candidatus Scalinduaceae</taxon>
        <taxon>Candidatus Scalindua</taxon>
    </lineage>
</organism>
<evidence type="ECO:0000256" key="1">
    <source>
        <dbReference type="SAM" id="SignalP"/>
    </source>
</evidence>
<dbReference type="Proteomes" id="UP000030652">
    <property type="component" value="Unassembled WGS sequence"/>
</dbReference>
<comment type="caution">
    <text evidence="2">The sequence shown here is derived from an EMBL/GenBank/DDBJ whole genome shotgun (WGS) entry which is preliminary data.</text>
</comment>
<feature type="signal peptide" evidence="1">
    <location>
        <begin position="1"/>
        <end position="23"/>
    </location>
</feature>
<protein>
    <recommendedName>
        <fullName evidence="4">Tetratricopeptide repeat protein</fullName>
    </recommendedName>
</protein>
<name>A0A0B0EM32_9BACT</name>
<dbReference type="EMBL" id="JRYO01000041">
    <property type="protein sequence ID" value="KHE93664.1"/>
    <property type="molecule type" value="Genomic_DNA"/>
</dbReference>
<reference evidence="2 3" key="1">
    <citation type="submission" date="2014-10" db="EMBL/GenBank/DDBJ databases">
        <title>Draft genome of anammox bacterium scalindua brodae, obtained using differential coverage binning of sequence data from two enrichment reactors.</title>
        <authorList>
            <person name="Speth D.R."/>
            <person name="Russ L."/>
            <person name="Kartal B."/>
            <person name="Op den Camp H.J."/>
            <person name="Dutilh B.E."/>
            <person name="Jetten M.S."/>
        </authorList>
    </citation>
    <scope>NUCLEOTIDE SEQUENCE [LARGE SCALE GENOMIC DNA]</scope>
    <source>
        <strain evidence="2">RU1</strain>
    </source>
</reference>
<evidence type="ECO:0000313" key="2">
    <source>
        <dbReference type="EMBL" id="KHE93664.1"/>
    </source>
</evidence>
<proteinExistence type="predicted"/>
<gene>
    <name evidence="2" type="ORF">SCABRO_00530</name>
</gene>
<evidence type="ECO:0000313" key="3">
    <source>
        <dbReference type="Proteomes" id="UP000030652"/>
    </source>
</evidence>
<feature type="chain" id="PRO_5002055186" description="Tetratricopeptide repeat protein" evidence="1">
    <location>
        <begin position="24"/>
        <end position="173"/>
    </location>
</feature>
<accession>A0A0B0EM32</accession>
<keyword evidence="1" id="KW-0732">Signal</keyword>
<sequence length="173" mass="19145">MSLKIFIAILFLFSFVFTSVSHADEPMLRKTEDGEEAVKILSGGCTEKNSTKKAASPKDKHLNGDLAMLEKCMERKLDNKAFGDICKRYIGLTRQYGEAGRAINFFNGLAKRHPQSPNAHAVSGAKTYGQGEIETGFNQRLNLINSRLNLICSQHGHDSTPTGYKGPVKNQRL</sequence>
<dbReference type="AlphaFoldDB" id="A0A0B0EM32"/>
<evidence type="ECO:0008006" key="4">
    <source>
        <dbReference type="Google" id="ProtNLM"/>
    </source>
</evidence>